<accession>A0AAI9XBC8</accession>
<dbReference type="InterPro" id="IPR029481">
    <property type="entry name" value="ABC_trans_N"/>
</dbReference>
<comment type="caution">
    <text evidence="3">The sequence shown here is derived from an EMBL/GenBank/DDBJ whole genome shotgun (WGS) entry which is preliminary data.</text>
</comment>
<name>A0AAI9XBC8_PENTH</name>
<dbReference type="Pfam" id="PF14510">
    <property type="entry name" value="ABC_trans_N"/>
    <property type="match status" value="1"/>
</dbReference>
<feature type="region of interest" description="Disordered" evidence="1">
    <location>
        <begin position="1"/>
        <end position="35"/>
    </location>
</feature>
<evidence type="ECO:0000313" key="3">
    <source>
        <dbReference type="EMBL" id="KAJ9490394.1"/>
    </source>
</evidence>
<evidence type="ECO:0000313" key="4">
    <source>
        <dbReference type="Proteomes" id="UP001227192"/>
    </source>
</evidence>
<proteinExistence type="predicted"/>
<sequence>MASDTSSLELREKREPTPPHTGDASTLGDSPMAFIDQDDVETLTKIATQRSRRQSTPGTTDPLAVLAQQDPSLDPQSGKFDLQKWLQAAFNDMSRDGRSGHTSDVVFKKLNVYGSGAALQFQDTVTSTLTAPFRLPQIIRQSHSPQRRILKDFNVHF</sequence>
<dbReference type="EMBL" id="LACB01000058">
    <property type="protein sequence ID" value="KAJ9490394.1"/>
    <property type="molecule type" value="Genomic_DNA"/>
</dbReference>
<evidence type="ECO:0000259" key="2">
    <source>
        <dbReference type="Pfam" id="PF14510"/>
    </source>
</evidence>
<reference evidence="3" key="1">
    <citation type="submission" date="2015-06" db="EMBL/GenBank/DDBJ databases">
        <authorList>
            <person name="Nguyen H."/>
        </authorList>
    </citation>
    <scope>NUCLEOTIDE SEQUENCE</scope>
    <source>
        <strain evidence="3">DAOM 180753</strain>
    </source>
</reference>
<keyword evidence="4" id="KW-1185">Reference proteome</keyword>
<gene>
    <name evidence="3" type="ORF">VN97_g2890</name>
</gene>
<dbReference type="AlphaFoldDB" id="A0AAI9XBC8"/>
<protein>
    <recommendedName>
        <fullName evidence="2">Pleiotropic ABC efflux transporter N-terminal domain-containing protein</fullName>
    </recommendedName>
</protein>
<feature type="domain" description="Pleiotropic ABC efflux transporter N-terminal" evidence="2">
    <location>
        <begin position="43"/>
        <end position="127"/>
    </location>
</feature>
<dbReference type="Proteomes" id="UP001227192">
    <property type="component" value="Unassembled WGS sequence"/>
</dbReference>
<reference evidence="3" key="2">
    <citation type="journal article" date="2016" name="Fungal Biol.">
        <title>Ochratoxin A production by Penicillium thymicola.</title>
        <authorList>
            <person name="Nguyen H.D.T."/>
            <person name="McMullin D.R."/>
            <person name="Ponomareva E."/>
            <person name="Riley R."/>
            <person name="Pomraning K.R."/>
            <person name="Baker S.E."/>
            <person name="Seifert K.A."/>
        </authorList>
    </citation>
    <scope>NUCLEOTIDE SEQUENCE</scope>
    <source>
        <strain evidence="3">DAOM 180753</strain>
    </source>
</reference>
<organism evidence="3 4">
    <name type="scientific">Penicillium thymicola</name>
    <dbReference type="NCBI Taxonomy" id="293382"/>
    <lineage>
        <taxon>Eukaryota</taxon>
        <taxon>Fungi</taxon>
        <taxon>Dikarya</taxon>
        <taxon>Ascomycota</taxon>
        <taxon>Pezizomycotina</taxon>
        <taxon>Eurotiomycetes</taxon>
        <taxon>Eurotiomycetidae</taxon>
        <taxon>Eurotiales</taxon>
        <taxon>Aspergillaceae</taxon>
        <taxon>Penicillium</taxon>
    </lineage>
</organism>
<evidence type="ECO:0000256" key="1">
    <source>
        <dbReference type="SAM" id="MobiDB-lite"/>
    </source>
</evidence>